<name>A0ACC0K0E7_CHOFU</name>
<evidence type="ECO:0000313" key="2">
    <source>
        <dbReference type="Proteomes" id="UP001064048"/>
    </source>
</evidence>
<gene>
    <name evidence="1" type="ORF">MSG28_000252</name>
</gene>
<protein>
    <submittedName>
        <fullName evidence="1">Uncharacterized protein</fullName>
    </submittedName>
</protein>
<comment type="caution">
    <text evidence="1">The sequence shown here is derived from an EMBL/GenBank/DDBJ whole genome shotgun (WGS) entry which is preliminary data.</text>
</comment>
<reference evidence="1 2" key="1">
    <citation type="journal article" date="2022" name="Genome Biol. Evol.">
        <title>The Spruce Budworm Genome: Reconstructing the Evolutionary History of Antifreeze Proteins.</title>
        <authorList>
            <person name="Beliveau C."/>
            <person name="Gagne P."/>
            <person name="Picq S."/>
            <person name="Vernygora O."/>
            <person name="Keeling C.I."/>
            <person name="Pinkney K."/>
            <person name="Doucet D."/>
            <person name="Wen F."/>
            <person name="Johnston J.S."/>
            <person name="Maaroufi H."/>
            <person name="Boyle B."/>
            <person name="Laroche J."/>
            <person name="Dewar K."/>
            <person name="Juretic N."/>
            <person name="Blackburn G."/>
            <person name="Nisole A."/>
            <person name="Brunet B."/>
            <person name="Brandao M."/>
            <person name="Lumley L."/>
            <person name="Duan J."/>
            <person name="Quan G."/>
            <person name="Lucarotti C.J."/>
            <person name="Roe A.D."/>
            <person name="Sperling F.A.H."/>
            <person name="Levesque R.C."/>
            <person name="Cusson M."/>
        </authorList>
    </citation>
    <scope>NUCLEOTIDE SEQUENCE [LARGE SCALE GENOMIC DNA]</scope>
    <source>
        <strain evidence="1">Glfc:IPQL:Cfum</strain>
    </source>
</reference>
<accession>A0ACC0K0E7</accession>
<organism evidence="1 2">
    <name type="scientific">Choristoneura fumiferana</name>
    <name type="common">Spruce budworm moth</name>
    <name type="synonym">Archips fumiferana</name>
    <dbReference type="NCBI Taxonomy" id="7141"/>
    <lineage>
        <taxon>Eukaryota</taxon>
        <taxon>Metazoa</taxon>
        <taxon>Ecdysozoa</taxon>
        <taxon>Arthropoda</taxon>
        <taxon>Hexapoda</taxon>
        <taxon>Insecta</taxon>
        <taxon>Pterygota</taxon>
        <taxon>Neoptera</taxon>
        <taxon>Endopterygota</taxon>
        <taxon>Lepidoptera</taxon>
        <taxon>Glossata</taxon>
        <taxon>Ditrysia</taxon>
        <taxon>Tortricoidea</taxon>
        <taxon>Tortricidae</taxon>
        <taxon>Tortricinae</taxon>
        <taxon>Choristoneura</taxon>
    </lineage>
</organism>
<evidence type="ECO:0000313" key="1">
    <source>
        <dbReference type="EMBL" id="KAI8429683.1"/>
    </source>
</evidence>
<sequence length="103" mass="11544">MSSYAKHHVHVELQQQQQPGPASAHEALVAAVFNCSVFGDERDQVLAKWNLLQAQWGIGMDVRLWKQAQADNPDPDNYIPVPIIGFSEVNFKINIQSITVPCF</sequence>
<keyword evidence="2" id="KW-1185">Reference proteome</keyword>
<proteinExistence type="predicted"/>
<dbReference type="Proteomes" id="UP001064048">
    <property type="component" value="Chromosome Z"/>
</dbReference>
<dbReference type="EMBL" id="CM046131">
    <property type="protein sequence ID" value="KAI8429683.1"/>
    <property type="molecule type" value="Genomic_DNA"/>
</dbReference>